<dbReference type="AlphaFoldDB" id="A0A5B9MML5"/>
<dbReference type="InterPro" id="IPR006336">
    <property type="entry name" value="GCS2"/>
</dbReference>
<dbReference type="PANTHER" id="PTHR36510">
    <property type="entry name" value="GLUTAMATE--CYSTEINE LIGASE 2-RELATED"/>
    <property type="match status" value="1"/>
</dbReference>
<keyword evidence="1" id="KW-0436">Ligase</keyword>
<dbReference type="GO" id="GO:0004357">
    <property type="term" value="F:glutamate-cysteine ligase activity"/>
    <property type="evidence" value="ECO:0007669"/>
    <property type="project" value="InterPro"/>
</dbReference>
<sequence length="412" mass="46219">MADRLKLFEAFGIELEYMLVDRDTLNVRPVADVLLASLAGGEPTSEFSRGPITWSNELMLHVIELKTTDPAKKIRPLPGQFETAIRDLGPALESLNLRLMPTAMHPWMDPKEDAAIWPHEYHEIYEAYDKIFDCRRHGWANVQSVHLNLPFADDDEFARLHAAVRLALPLLPALTASSPVVEGVYTGDLDSRMQFYAEHCSAVSSLVGDLIPEPIYDRPTYQTEIFDRIYQDIRRHDASGALCGEFLNARGAIARFDRGSIEIRVMDVQEYPGADVAICAAVIALVKELVSETWSTWEEQRNVPTALLRGILDQVSEHAENAVIQSPEMLKLFGHSGSSCRAGDLWAKLLNRMKRHDEVLDSLFAPLEVITDRGTLATRIVAALGKRFTLEDLKAVYDEVADSLDHWGPFEP</sequence>
<dbReference type="Pfam" id="PF04107">
    <property type="entry name" value="GCS2"/>
    <property type="match status" value="1"/>
</dbReference>
<dbReference type="InterPro" id="IPR050141">
    <property type="entry name" value="GCL_type2/YbdK_subfam"/>
</dbReference>
<evidence type="ECO:0000313" key="1">
    <source>
        <dbReference type="EMBL" id="QEG00118.1"/>
    </source>
</evidence>
<dbReference type="SUPFAM" id="SSF55931">
    <property type="entry name" value="Glutamine synthetase/guanido kinase"/>
    <property type="match status" value="1"/>
</dbReference>
<dbReference type="RefSeq" id="WP_147869404.1">
    <property type="nucleotide sequence ID" value="NZ_CP036264.1"/>
</dbReference>
<accession>A0A5B9MML5</accession>
<dbReference type="InterPro" id="IPR014746">
    <property type="entry name" value="Gln_synth/guanido_kin_cat_dom"/>
</dbReference>
<dbReference type="Proteomes" id="UP000321353">
    <property type="component" value="Chromosome"/>
</dbReference>
<organism evidence="1 2">
    <name type="scientific">Stieleria maiorica</name>
    <dbReference type="NCBI Taxonomy" id="2795974"/>
    <lineage>
        <taxon>Bacteria</taxon>
        <taxon>Pseudomonadati</taxon>
        <taxon>Planctomycetota</taxon>
        <taxon>Planctomycetia</taxon>
        <taxon>Pirellulales</taxon>
        <taxon>Pirellulaceae</taxon>
        <taxon>Stieleria</taxon>
    </lineage>
</organism>
<dbReference type="GO" id="GO:0042398">
    <property type="term" value="P:modified amino acid biosynthetic process"/>
    <property type="evidence" value="ECO:0007669"/>
    <property type="project" value="InterPro"/>
</dbReference>
<gene>
    <name evidence="1" type="primary">ybdK_2</name>
    <name evidence="1" type="ORF">Mal15_41870</name>
</gene>
<reference evidence="1 2" key="1">
    <citation type="submission" date="2019-02" db="EMBL/GenBank/DDBJ databases">
        <title>Planctomycetal bacteria perform biofilm scaping via a novel small molecule.</title>
        <authorList>
            <person name="Jeske O."/>
            <person name="Boedeker C."/>
            <person name="Wiegand S."/>
            <person name="Breitling P."/>
            <person name="Kallscheuer N."/>
            <person name="Jogler M."/>
            <person name="Rohde M."/>
            <person name="Petersen J."/>
            <person name="Medema M.H."/>
            <person name="Surup F."/>
            <person name="Jogler C."/>
        </authorList>
    </citation>
    <scope>NUCLEOTIDE SEQUENCE [LARGE SCALE GENOMIC DNA]</scope>
    <source>
        <strain evidence="1 2">Mal15</strain>
    </source>
</reference>
<dbReference type="KEGG" id="smam:Mal15_41870"/>
<name>A0A5B9MML5_9BACT</name>
<keyword evidence="2" id="KW-1185">Reference proteome</keyword>
<proteinExistence type="predicted"/>
<evidence type="ECO:0000313" key="2">
    <source>
        <dbReference type="Proteomes" id="UP000321353"/>
    </source>
</evidence>
<dbReference type="PANTHER" id="PTHR36510:SF1">
    <property type="entry name" value="GLUTAMATE--CYSTEINE LIGASE 2-RELATED"/>
    <property type="match status" value="1"/>
</dbReference>
<dbReference type="EMBL" id="CP036264">
    <property type="protein sequence ID" value="QEG00118.1"/>
    <property type="molecule type" value="Genomic_DNA"/>
</dbReference>
<protein>
    <submittedName>
        <fullName evidence="1">Carboxylate-amine ligase YbdK</fullName>
    </submittedName>
</protein>
<dbReference type="Gene3D" id="3.30.590.20">
    <property type="match status" value="1"/>
</dbReference>